<evidence type="ECO:0000313" key="4">
    <source>
        <dbReference type="Proteomes" id="UP000464507"/>
    </source>
</evidence>
<feature type="compositionally biased region" description="Basic and acidic residues" evidence="1">
    <location>
        <begin position="538"/>
        <end position="553"/>
    </location>
</feature>
<feature type="region of interest" description="Disordered" evidence="1">
    <location>
        <begin position="162"/>
        <end position="192"/>
    </location>
</feature>
<dbReference type="InterPro" id="IPR003870">
    <property type="entry name" value="DUF222"/>
</dbReference>
<dbReference type="InterPro" id="IPR003615">
    <property type="entry name" value="HNH_nuc"/>
</dbReference>
<dbReference type="OrthoDB" id="5177627at2"/>
<proteinExistence type="predicted"/>
<evidence type="ECO:0000256" key="1">
    <source>
        <dbReference type="SAM" id="MobiDB-lite"/>
    </source>
</evidence>
<feature type="compositionally biased region" description="Polar residues" evidence="1">
    <location>
        <begin position="12"/>
        <end position="26"/>
    </location>
</feature>
<feature type="compositionally biased region" description="Low complexity" evidence="1">
    <location>
        <begin position="34"/>
        <end position="48"/>
    </location>
</feature>
<dbReference type="AlphaFoldDB" id="A0A7L5AET7"/>
<accession>A0A7L5AET7</accession>
<evidence type="ECO:0000259" key="2">
    <source>
        <dbReference type="SMART" id="SM00507"/>
    </source>
</evidence>
<name>A0A7L5AET7_9MICO</name>
<dbReference type="Proteomes" id="UP000464507">
    <property type="component" value="Chromosome"/>
</dbReference>
<dbReference type="SMART" id="SM00507">
    <property type="entry name" value="HNHc"/>
    <property type="match status" value="1"/>
</dbReference>
<keyword evidence="4" id="KW-1185">Reference proteome</keyword>
<organism evidence="3 4">
    <name type="scientific">Marisediminicola antarctica</name>
    <dbReference type="NCBI Taxonomy" id="674079"/>
    <lineage>
        <taxon>Bacteria</taxon>
        <taxon>Bacillati</taxon>
        <taxon>Actinomycetota</taxon>
        <taxon>Actinomycetes</taxon>
        <taxon>Micrococcales</taxon>
        <taxon>Microbacteriaceae</taxon>
        <taxon>Marisediminicola</taxon>
    </lineage>
</organism>
<dbReference type="RefSeq" id="WP_161885296.1">
    <property type="nucleotide sequence ID" value="NZ_CP017146.1"/>
</dbReference>
<sequence>MDEPSLSPPQTLPESLSEPLTQSPSESLVEPLTRSPLDPPSESLSSSLRESAARVASLGDHSCALRCLTSADLLAAQSAITTLRRCVDRYAAMAAGEIAHRSTPEHGHSGLAQKAGFVSPEAMLQSIANISRIEAVKLMRVGSFIAESEAAAELAASAASLDDTDGAGVEPGTGGPDAGLDGTGDGTGDGNAHGHVSFLPQFPPPPPWQAPLAAALAAGILSIDAVESIRRALGDVDPAITAGALTAACEHLIGTSTGLTPEQLYRKARQLRDSLDEAGIERREKERRDLRSVRTWWDPAGMYCGSFRLPPEEGMIVSTAFDEILSPRRGGPRFVDLEAKASAEELLNDQRSTEQIAADGLVDLIRLAVDADPGTMFGRRRPAVRVMVTDQHLHVMAGHGRLEGHPDPVSFATVERHLCDTGTIAVGFDNDGQCVNVGRNQRFFTERQRIGMTLRDGGCMFAGCDRPPSYCEAHHIDEWLRDDGKTDIADGILLCRRHHLLLHNNGWQVIRVRADYYIRPPADVDPNRELIPLPSRNPEMRALKRQSDQRRAQ</sequence>
<feature type="region of interest" description="Disordered" evidence="1">
    <location>
        <begin position="1"/>
        <end position="48"/>
    </location>
</feature>
<reference evidence="3 4" key="1">
    <citation type="submission" date="2016-09" db="EMBL/GenBank/DDBJ databases">
        <title>Complete genome sequence of microbes from the polar regions.</title>
        <authorList>
            <person name="Liao L."/>
            <person name="Chen B."/>
        </authorList>
    </citation>
    <scope>NUCLEOTIDE SEQUENCE [LARGE SCALE GENOMIC DNA]</scope>
    <source>
        <strain evidence="3 4">ZS314</strain>
    </source>
</reference>
<evidence type="ECO:0000313" key="3">
    <source>
        <dbReference type="EMBL" id="QHO68933.1"/>
    </source>
</evidence>
<dbReference type="EMBL" id="CP017146">
    <property type="protein sequence ID" value="QHO68933.1"/>
    <property type="molecule type" value="Genomic_DNA"/>
</dbReference>
<feature type="compositionally biased region" description="Pro residues" evidence="1">
    <location>
        <begin position="1"/>
        <end position="11"/>
    </location>
</feature>
<protein>
    <recommendedName>
        <fullName evidence="2">HNH nuclease domain-containing protein</fullName>
    </recommendedName>
</protein>
<feature type="domain" description="HNH nuclease" evidence="2">
    <location>
        <begin position="447"/>
        <end position="500"/>
    </location>
</feature>
<feature type="compositionally biased region" description="Gly residues" evidence="1">
    <location>
        <begin position="169"/>
        <end position="191"/>
    </location>
</feature>
<dbReference type="Pfam" id="PF02720">
    <property type="entry name" value="DUF222"/>
    <property type="match status" value="1"/>
</dbReference>
<gene>
    <name evidence="3" type="ORF">BHD05_04050</name>
</gene>
<feature type="region of interest" description="Disordered" evidence="1">
    <location>
        <begin position="527"/>
        <end position="553"/>
    </location>
</feature>
<dbReference type="KEGG" id="mant:BHD05_04050"/>